<feature type="domain" description="Thioredoxin" evidence="3">
    <location>
        <begin position="127"/>
        <end position="214"/>
    </location>
</feature>
<dbReference type="AlphaFoldDB" id="A0A8S4G7G1"/>
<gene>
    <name evidence="4" type="ORF">PLXY2_LOCUS14073</name>
</gene>
<name>A0A8S4G7G1_PLUXY</name>
<dbReference type="EMBL" id="CAJHNJ030000115">
    <property type="protein sequence ID" value="CAG9135814.1"/>
    <property type="molecule type" value="Genomic_DNA"/>
</dbReference>
<comment type="caution">
    <text evidence="4">The sequence shown here is derived from an EMBL/GenBank/DDBJ whole genome shotgun (WGS) entry which is preliminary data.</text>
</comment>
<dbReference type="PANTHER" id="PTHR19991">
    <property type="entry name" value="L 2 01289"/>
    <property type="match status" value="1"/>
</dbReference>
<accession>A0A8S4G7G1</accession>
<evidence type="ECO:0000259" key="3">
    <source>
        <dbReference type="Pfam" id="PF00085"/>
    </source>
</evidence>
<dbReference type="Proteomes" id="UP000653454">
    <property type="component" value="Unassembled WGS sequence"/>
</dbReference>
<feature type="transmembrane region" description="Helical" evidence="1">
    <location>
        <begin position="276"/>
        <end position="297"/>
    </location>
</feature>
<dbReference type="InterPro" id="IPR013766">
    <property type="entry name" value="Thioredoxin_domain"/>
</dbReference>
<evidence type="ECO:0000313" key="5">
    <source>
        <dbReference type="Proteomes" id="UP000653454"/>
    </source>
</evidence>
<dbReference type="InterPro" id="IPR036249">
    <property type="entry name" value="Thioredoxin-like_sf"/>
</dbReference>
<dbReference type="Pfam" id="PF00085">
    <property type="entry name" value="Thioredoxin"/>
    <property type="match status" value="1"/>
</dbReference>
<proteinExistence type="predicted"/>
<organism evidence="4 5">
    <name type="scientific">Plutella xylostella</name>
    <name type="common">Diamondback moth</name>
    <name type="synonym">Plutella maculipennis</name>
    <dbReference type="NCBI Taxonomy" id="51655"/>
    <lineage>
        <taxon>Eukaryota</taxon>
        <taxon>Metazoa</taxon>
        <taxon>Ecdysozoa</taxon>
        <taxon>Arthropoda</taxon>
        <taxon>Hexapoda</taxon>
        <taxon>Insecta</taxon>
        <taxon>Pterygota</taxon>
        <taxon>Neoptera</taxon>
        <taxon>Endopterygota</taxon>
        <taxon>Lepidoptera</taxon>
        <taxon>Glossata</taxon>
        <taxon>Ditrysia</taxon>
        <taxon>Yponomeutoidea</taxon>
        <taxon>Plutellidae</taxon>
        <taxon>Plutella</taxon>
    </lineage>
</organism>
<dbReference type="CDD" id="cd02961">
    <property type="entry name" value="PDI_a_family"/>
    <property type="match status" value="1"/>
</dbReference>
<dbReference type="PANTHER" id="PTHR19991:SF2">
    <property type="entry name" value="GH08893P"/>
    <property type="match status" value="1"/>
</dbReference>
<keyword evidence="1" id="KW-1133">Transmembrane helix</keyword>
<keyword evidence="1" id="KW-0812">Transmembrane</keyword>
<reference evidence="4" key="1">
    <citation type="submission" date="2020-11" db="EMBL/GenBank/DDBJ databases">
        <authorList>
            <person name="Whiteford S."/>
        </authorList>
    </citation>
    <scope>NUCLEOTIDE SEQUENCE</scope>
</reference>
<sequence>MQINLSLLFLLVCLFTAHSQNLESVSDDDLLQLIKQKEKLIVFFTKPSCETCLKFEQQLNGIHEELTEQVGAETVRTENSHLARLYSPTKEPAIVFFRHGIPLLYSGEPDANEIYEYFEKNKTPAVKELTDKIFEHMTQAATGATTGDWFVMFYGASCVECQRLHAVWEGVGATLRGRVNVARVDAALAGALTAKRFHVTKLPTFLFFRLGKVYKYDLPKHDVKSFVSFAQDWYKNAKSDPVPLLASPFDEIVDWCVQMIKFAVELGLKILNEHPWIWQIGVGGFGMVVITGVIALLKAQASRPRPADTKKDKKSK</sequence>
<evidence type="ECO:0000256" key="1">
    <source>
        <dbReference type="SAM" id="Phobius"/>
    </source>
</evidence>
<dbReference type="SUPFAM" id="SSF52833">
    <property type="entry name" value="Thioredoxin-like"/>
    <property type="match status" value="2"/>
</dbReference>
<feature type="chain" id="PRO_5035916827" evidence="2">
    <location>
        <begin position="20"/>
        <end position="316"/>
    </location>
</feature>
<evidence type="ECO:0000313" key="4">
    <source>
        <dbReference type="EMBL" id="CAG9135814.1"/>
    </source>
</evidence>
<keyword evidence="1" id="KW-0472">Membrane</keyword>
<evidence type="ECO:0000256" key="2">
    <source>
        <dbReference type="SAM" id="SignalP"/>
    </source>
</evidence>
<dbReference type="Gene3D" id="3.40.30.10">
    <property type="entry name" value="Glutaredoxin"/>
    <property type="match status" value="2"/>
</dbReference>
<protein>
    <submittedName>
        <fullName evidence="4">(diamondback moth) hypothetical protein</fullName>
    </submittedName>
</protein>
<feature type="signal peptide" evidence="2">
    <location>
        <begin position="1"/>
        <end position="19"/>
    </location>
</feature>
<keyword evidence="5" id="KW-1185">Reference proteome</keyword>
<keyword evidence="2" id="KW-0732">Signal</keyword>